<evidence type="ECO:0000313" key="2">
    <source>
        <dbReference type="Proteomes" id="UP000281549"/>
    </source>
</evidence>
<proteinExistence type="predicted"/>
<reference evidence="2" key="1">
    <citation type="journal article" date="2018" name="Nat. Microbiol.">
        <title>Leveraging single-cell genomics to expand the fungal tree of life.</title>
        <authorList>
            <person name="Ahrendt S.R."/>
            <person name="Quandt C.A."/>
            <person name="Ciobanu D."/>
            <person name="Clum A."/>
            <person name="Salamov A."/>
            <person name="Andreopoulos B."/>
            <person name="Cheng J.F."/>
            <person name="Woyke T."/>
            <person name="Pelin A."/>
            <person name="Henrissat B."/>
            <person name="Reynolds N.K."/>
            <person name="Benny G.L."/>
            <person name="Smith M.E."/>
            <person name="James T.Y."/>
            <person name="Grigoriev I.V."/>
        </authorList>
    </citation>
    <scope>NUCLEOTIDE SEQUENCE [LARGE SCALE GENOMIC DNA]</scope>
    <source>
        <strain evidence="2">CSF55</strain>
    </source>
</reference>
<accession>A0A4P9YCE0</accession>
<sequence>MVQYFEGRDGLGASDLGQSGYDLYEMASQSSYAFGPTSEPPLIATPSLDRKKEKVNLSQAFVNMGESLKDGLVALANADSKRQDTEYSSMLQETNKTMSKLNENLENFSDAFTNFVNHMNKNV</sequence>
<gene>
    <name evidence="1" type="ORF">ROZALSC1DRAFT_25483</name>
</gene>
<organism evidence="1 2">
    <name type="scientific">Rozella allomycis (strain CSF55)</name>
    <dbReference type="NCBI Taxonomy" id="988480"/>
    <lineage>
        <taxon>Eukaryota</taxon>
        <taxon>Fungi</taxon>
        <taxon>Fungi incertae sedis</taxon>
        <taxon>Cryptomycota</taxon>
        <taxon>Cryptomycota incertae sedis</taxon>
        <taxon>Rozella</taxon>
    </lineage>
</organism>
<evidence type="ECO:0000313" key="1">
    <source>
        <dbReference type="EMBL" id="RKP16261.1"/>
    </source>
</evidence>
<dbReference type="Proteomes" id="UP000281549">
    <property type="component" value="Unassembled WGS sequence"/>
</dbReference>
<dbReference type="AlphaFoldDB" id="A0A4P9YCE0"/>
<name>A0A4P9YCE0_ROZAC</name>
<dbReference type="EMBL" id="ML006762">
    <property type="protein sequence ID" value="RKP16261.1"/>
    <property type="molecule type" value="Genomic_DNA"/>
</dbReference>
<protein>
    <submittedName>
        <fullName evidence="1">Uncharacterized protein</fullName>
    </submittedName>
</protein>